<sequence length="146" mass="16351">MIKDFGKFNIVVLSDGSFLGGHKLEKSEYEEDKVEFHEQKGKDREPDDQQHHPPPATSPAPSQHPRNPKMQAARVRLPVGVYKEFEVNTFPRSSLSRSNSTRPHPPLLSTITHDTTSSSNSAVTFSQDAFQPPPTLMSFTALLLLR</sequence>
<dbReference type="Proteomes" id="UP000005237">
    <property type="component" value="Unassembled WGS sequence"/>
</dbReference>
<feature type="compositionally biased region" description="Polar residues" evidence="1">
    <location>
        <begin position="91"/>
        <end position="102"/>
    </location>
</feature>
<evidence type="ECO:0000313" key="2">
    <source>
        <dbReference type="EnsemblMetazoa" id="CJA38939.1"/>
    </source>
</evidence>
<dbReference type="EnsemblMetazoa" id="CJA38939.1">
    <property type="protein sequence ID" value="CJA38939.1"/>
    <property type="gene ID" value="WBGene00214786"/>
</dbReference>
<protein>
    <submittedName>
        <fullName evidence="2">Uncharacterized protein</fullName>
    </submittedName>
</protein>
<accession>A0A8R1ISK8</accession>
<reference evidence="2" key="2">
    <citation type="submission" date="2022-06" db="UniProtKB">
        <authorList>
            <consortium name="EnsemblMetazoa"/>
        </authorList>
    </citation>
    <scope>IDENTIFICATION</scope>
    <source>
        <strain evidence="2">DF5081</strain>
    </source>
</reference>
<feature type="compositionally biased region" description="Polar residues" evidence="1">
    <location>
        <begin position="109"/>
        <end position="129"/>
    </location>
</feature>
<dbReference type="AlphaFoldDB" id="A0A8R1ISK8"/>
<feature type="region of interest" description="Disordered" evidence="1">
    <location>
        <begin position="21"/>
        <end position="73"/>
    </location>
</feature>
<evidence type="ECO:0000313" key="3">
    <source>
        <dbReference type="Proteomes" id="UP000005237"/>
    </source>
</evidence>
<feature type="compositionally biased region" description="Basic and acidic residues" evidence="1">
    <location>
        <begin position="34"/>
        <end position="51"/>
    </location>
</feature>
<keyword evidence="3" id="KW-1185">Reference proteome</keyword>
<reference evidence="3" key="1">
    <citation type="submission" date="2010-08" db="EMBL/GenBank/DDBJ databases">
        <authorList>
            <consortium name="Caenorhabditis japonica Sequencing Consortium"/>
            <person name="Wilson R.K."/>
        </authorList>
    </citation>
    <scope>NUCLEOTIDE SEQUENCE [LARGE SCALE GENOMIC DNA]</scope>
    <source>
        <strain evidence="3">DF5081</strain>
    </source>
</reference>
<name>A0A8R1ISK8_CAEJA</name>
<evidence type="ECO:0000256" key="1">
    <source>
        <dbReference type="SAM" id="MobiDB-lite"/>
    </source>
</evidence>
<feature type="region of interest" description="Disordered" evidence="1">
    <location>
        <begin position="91"/>
        <end position="131"/>
    </location>
</feature>
<proteinExistence type="predicted"/>
<organism evidence="2 3">
    <name type="scientific">Caenorhabditis japonica</name>
    <dbReference type="NCBI Taxonomy" id="281687"/>
    <lineage>
        <taxon>Eukaryota</taxon>
        <taxon>Metazoa</taxon>
        <taxon>Ecdysozoa</taxon>
        <taxon>Nematoda</taxon>
        <taxon>Chromadorea</taxon>
        <taxon>Rhabditida</taxon>
        <taxon>Rhabditina</taxon>
        <taxon>Rhabditomorpha</taxon>
        <taxon>Rhabditoidea</taxon>
        <taxon>Rhabditidae</taxon>
        <taxon>Peloderinae</taxon>
        <taxon>Caenorhabditis</taxon>
    </lineage>
</organism>